<gene>
    <name evidence="1" type="ORF">F4820DRAFT_411659</name>
</gene>
<evidence type="ECO:0000313" key="1">
    <source>
        <dbReference type="EMBL" id="KAI4868132.1"/>
    </source>
</evidence>
<sequence>MVRSFNEAQMAILEEYWQFRFDAPRPAKQLSIPAALRCCEVGPPVTSQDVGRYFSNRAARESGQPRARPLTTAQRELLEESFEDDPFPYTGTFIVLTYQTKLRPKQVKQWFDNQRKKLRSYGLPLTTSNLVEQDAAAAARMWRAFKADPDDYAKQLWLGTISSRTGAYTGKVAGIAEREEWERLWGTVGEGHDVDVVGNDGSSSA</sequence>
<dbReference type="Proteomes" id="UP001497700">
    <property type="component" value="Unassembled WGS sequence"/>
</dbReference>
<proteinExistence type="predicted"/>
<keyword evidence="2" id="KW-1185">Reference proteome</keyword>
<protein>
    <submittedName>
        <fullName evidence="1">Uncharacterized protein</fullName>
    </submittedName>
</protein>
<comment type="caution">
    <text evidence="1">The sequence shown here is derived from an EMBL/GenBank/DDBJ whole genome shotgun (WGS) entry which is preliminary data.</text>
</comment>
<organism evidence="1 2">
    <name type="scientific">Hypoxylon rubiginosum</name>
    <dbReference type="NCBI Taxonomy" id="110542"/>
    <lineage>
        <taxon>Eukaryota</taxon>
        <taxon>Fungi</taxon>
        <taxon>Dikarya</taxon>
        <taxon>Ascomycota</taxon>
        <taxon>Pezizomycotina</taxon>
        <taxon>Sordariomycetes</taxon>
        <taxon>Xylariomycetidae</taxon>
        <taxon>Xylariales</taxon>
        <taxon>Hypoxylaceae</taxon>
        <taxon>Hypoxylon</taxon>
    </lineage>
</organism>
<dbReference type="EMBL" id="MU393441">
    <property type="protein sequence ID" value="KAI4868132.1"/>
    <property type="molecule type" value="Genomic_DNA"/>
</dbReference>
<evidence type="ECO:0000313" key="2">
    <source>
        <dbReference type="Proteomes" id="UP001497700"/>
    </source>
</evidence>
<name>A0ACB9Z8V1_9PEZI</name>
<accession>A0ACB9Z8V1</accession>
<reference evidence="1 2" key="1">
    <citation type="journal article" date="2022" name="New Phytol.">
        <title>Ecological generalism drives hyperdiversity of secondary metabolite gene clusters in xylarialean endophytes.</title>
        <authorList>
            <person name="Franco M.E.E."/>
            <person name="Wisecaver J.H."/>
            <person name="Arnold A.E."/>
            <person name="Ju Y.M."/>
            <person name="Slot J.C."/>
            <person name="Ahrendt S."/>
            <person name="Moore L.P."/>
            <person name="Eastman K.E."/>
            <person name="Scott K."/>
            <person name="Konkel Z."/>
            <person name="Mondo S.J."/>
            <person name="Kuo A."/>
            <person name="Hayes R.D."/>
            <person name="Haridas S."/>
            <person name="Andreopoulos B."/>
            <person name="Riley R."/>
            <person name="LaButti K."/>
            <person name="Pangilinan J."/>
            <person name="Lipzen A."/>
            <person name="Amirebrahimi M."/>
            <person name="Yan J."/>
            <person name="Adam C."/>
            <person name="Keymanesh K."/>
            <person name="Ng V."/>
            <person name="Louie K."/>
            <person name="Northen T."/>
            <person name="Drula E."/>
            <person name="Henrissat B."/>
            <person name="Hsieh H.M."/>
            <person name="Youens-Clark K."/>
            <person name="Lutzoni F."/>
            <person name="Miadlikowska J."/>
            <person name="Eastwood D.C."/>
            <person name="Hamelin R.C."/>
            <person name="Grigoriev I.V."/>
            <person name="U'Ren J.M."/>
        </authorList>
    </citation>
    <scope>NUCLEOTIDE SEQUENCE [LARGE SCALE GENOMIC DNA]</scope>
    <source>
        <strain evidence="1 2">CBS 119005</strain>
    </source>
</reference>